<keyword evidence="1" id="KW-0732">Signal</keyword>
<dbReference type="Proteomes" id="UP000320055">
    <property type="component" value="Unassembled WGS sequence"/>
</dbReference>
<dbReference type="AlphaFoldDB" id="A0A563VKU0"/>
<sequence length="108" mass="12744">MKIRKKFLFRGLIFVSFSILFFTPANAEYKPNIGDTEIQNQSNDEPMNNYNLRNRQEFQPIKLEINNTKLKPFPVLLRDSINSYSGGFNNYHTGDYGQKLILEFRINF</sequence>
<name>A0A563VKU0_9CYAN</name>
<protein>
    <submittedName>
        <fullName evidence="2">Uncharacterized protein</fullName>
    </submittedName>
</protein>
<proteinExistence type="predicted"/>
<keyword evidence="3" id="KW-1185">Reference proteome</keyword>
<organism evidence="2 3">
    <name type="scientific">Hyella patelloides LEGE 07179</name>
    <dbReference type="NCBI Taxonomy" id="945734"/>
    <lineage>
        <taxon>Bacteria</taxon>
        <taxon>Bacillati</taxon>
        <taxon>Cyanobacteriota</taxon>
        <taxon>Cyanophyceae</taxon>
        <taxon>Pleurocapsales</taxon>
        <taxon>Hyellaceae</taxon>
        <taxon>Hyella</taxon>
    </lineage>
</organism>
<reference evidence="2 3" key="1">
    <citation type="submission" date="2019-01" db="EMBL/GenBank/DDBJ databases">
        <authorList>
            <person name="Brito A."/>
        </authorList>
    </citation>
    <scope>NUCLEOTIDE SEQUENCE [LARGE SCALE GENOMIC DNA]</scope>
    <source>
        <strain evidence="2">1</strain>
    </source>
</reference>
<gene>
    <name evidence="2" type="ORF">H1P_1260016</name>
</gene>
<evidence type="ECO:0000256" key="1">
    <source>
        <dbReference type="SAM" id="SignalP"/>
    </source>
</evidence>
<accession>A0A563VKU0</accession>
<evidence type="ECO:0000313" key="3">
    <source>
        <dbReference type="Proteomes" id="UP000320055"/>
    </source>
</evidence>
<feature type="chain" id="PRO_5021792938" evidence="1">
    <location>
        <begin position="28"/>
        <end position="108"/>
    </location>
</feature>
<dbReference type="EMBL" id="CAACVJ010000031">
    <property type="protein sequence ID" value="VEP11925.1"/>
    <property type="molecule type" value="Genomic_DNA"/>
</dbReference>
<evidence type="ECO:0000313" key="2">
    <source>
        <dbReference type="EMBL" id="VEP11925.1"/>
    </source>
</evidence>
<dbReference type="RefSeq" id="WP_144869761.1">
    <property type="nucleotide sequence ID" value="NZ_LR213879.1"/>
</dbReference>
<feature type="signal peptide" evidence="1">
    <location>
        <begin position="1"/>
        <end position="27"/>
    </location>
</feature>